<dbReference type="CDD" id="cd00430">
    <property type="entry name" value="PLPDE_III_AR"/>
    <property type="match status" value="1"/>
</dbReference>
<evidence type="ECO:0000256" key="4">
    <source>
        <dbReference type="HAMAP-Rule" id="MF_01201"/>
    </source>
</evidence>
<dbReference type="EC" id="5.1.1.1" evidence="4"/>
<dbReference type="Gene3D" id="3.20.20.10">
    <property type="entry name" value="Alanine racemase"/>
    <property type="match status" value="1"/>
</dbReference>
<dbReference type="InterPro" id="IPR020622">
    <property type="entry name" value="Ala_racemase_pyridoxalP-BS"/>
</dbReference>
<dbReference type="RefSeq" id="WP_092074842.1">
    <property type="nucleotide sequence ID" value="NZ_FNHB01000013.1"/>
</dbReference>
<dbReference type="GO" id="GO:0030170">
    <property type="term" value="F:pyridoxal phosphate binding"/>
    <property type="evidence" value="ECO:0007669"/>
    <property type="project" value="UniProtKB-UniRule"/>
</dbReference>
<name>A0A1G9Z5P3_9FIRM</name>
<comment type="similarity">
    <text evidence="4">Belongs to the alanine racemase family.</text>
</comment>
<keyword evidence="3 4" id="KW-0413">Isomerase</keyword>
<dbReference type="InterPro" id="IPR029066">
    <property type="entry name" value="PLP-binding_barrel"/>
</dbReference>
<dbReference type="InterPro" id="IPR011079">
    <property type="entry name" value="Ala_racemase_C"/>
</dbReference>
<evidence type="ECO:0000256" key="6">
    <source>
        <dbReference type="PIRSR" id="PIRSR600821-52"/>
    </source>
</evidence>
<dbReference type="PRINTS" id="PR00992">
    <property type="entry name" value="ALARACEMASE"/>
</dbReference>
<dbReference type="SUPFAM" id="SSF50621">
    <property type="entry name" value="Alanine racemase C-terminal domain-like"/>
    <property type="match status" value="1"/>
</dbReference>
<dbReference type="Gene3D" id="2.40.37.10">
    <property type="entry name" value="Lyase, Ornithine Decarboxylase, Chain A, domain 1"/>
    <property type="match status" value="1"/>
</dbReference>
<protein>
    <recommendedName>
        <fullName evidence="4">Alanine racemase</fullName>
        <ecNumber evidence="4">5.1.1.1</ecNumber>
    </recommendedName>
</protein>
<feature type="active site" description="Proton acceptor; specific for D-alanine" evidence="4">
    <location>
        <position position="37"/>
    </location>
</feature>
<dbReference type="PANTHER" id="PTHR30511">
    <property type="entry name" value="ALANINE RACEMASE"/>
    <property type="match status" value="1"/>
</dbReference>
<dbReference type="InterPro" id="IPR009006">
    <property type="entry name" value="Ala_racemase/Decarboxylase_C"/>
</dbReference>
<dbReference type="OrthoDB" id="9813814at2"/>
<dbReference type="EMBL" id="FNHB01000013">
    <property type="protein sequence ID" value="SDN16527.1"/>
    <property type="molecule type" value="Genomic_DNA"/>
</dbReference>
<dbReference type="PROSITE" id="PS00395">
    <property type="entry name" value="ALANINE_RACEMASE"/>
    <property type="match status" value="1"/>
</dbReference>
<feature type="binding site" evidence="4 6">
    <location>
        <position position="312"/>
    </location>
    <ligand>
        <name>substrate</name>
    </ligand>
</feature>
<comment type="function">
    <text evidence="4">Catalyzes the interconversion of L-alanine and D-alanine. May also act on other amino acids.</text>
</comment>
<dbReference type="GO" id="GO:0009252">
    <property type="term" value="P:peptidoglycan biosynthetic process"/>
    <property type="evidence" value="ECO:0007669"/>
    <property type="project" value="TreeGrafter"/>
</dbReference>
<dbReference type="InterPro" id="IPR000821">
    <property type="entry name" value="Ala_racemase"/>
</dbReference>
<keyword evidence="2 4" id="KW-0663">Pyridoxal phosphate</keyword>
<gene>
    <name evidence="8" type="ORF">SAMN04488502_11346</name>
</gene>
<comment type="pathway">
    <text evidence="4">Amino-acid biosynthesis; D-alanine biosynthesis; D-alanine from L-alanine: step 1/1.</text>
</comment>
<dbReference type="FunFam" id="3.20.20.10:FF:000002">
    <property type="entry name" value="Alanine racemase"/>
    <property type="match status" value="1"/>
</dbReference>
<dbReference type="GO" id="GO:0005829">
    <property type="term" value="C:cytosol"/>
    <property type="evidence" value="ECO:0007669"/>
    <property type="project" value="TreeGrafter"/>
</dbReference>
<feature type="modified residue" description="N6-(pyridoxal phosphate)lysine" evidence="4 5">
    <location>
        <position position="37"/>
    </location>
</feature>
<evidence type="ECO:0000256" key="5">
    <source>
        <dbReference type="PIRSR" id="PIRSR600821-50"/>
    </source>
</evidence>
<dbReference type="Pfam" id="PF01168">
    <property type="entry name" value="Ala_racemase_N"/>
    <property type="match status" value="1"/>
</dbReference>
<dbReference type="SMART" id="SM01005">
    <property type="entry name" value="Ala_racemase_C"/>
    <property type="match status" value="1"/>
</dbReference>
<dbReference type="HAMAP" id="MF_01201">
    <property type="entry name" value="Ala_racemase"/>
    <property type="match status" value="1"/>
</dbReference>
<dbReference type="InterPro" id="IPR001608">
    <property type="entry name" value="Ala_racemase_N"/>
</dbReference>
<feature type="domain" description="Alanine racemase C-terminal" evidence="7">
    <location>
        <begin position="243"/>
        <end position="368"/>
    </location>
</feature>
<evidence type="ECO:0000256" key="2">
    <source>
        <dbReference type="ARBA" id="ARBA00022898"/>
    </source>
</evidence>
<organism evidence="8 9">
    <name type="scientific">Dendrosporobacter quercicolus</name>
    <dbReference type="NCBI Taxonomy" id="146817"/>
    <lineage>
        <taxon>Bacteria</taxon>
        <taxon>Bacillati</taxon>
        <taxon>Bacillota</taxon>
        <taxon>Negativicutes</taxon>
        <taxon>Selenomonadales</taxon>
        <taxon>Sporomusaceae</taxon>
        <taxon>Dendrosporobacter</taxon>
    </lineage>
</organism>
<evidence type="ECO:0000256" key="3">
    <source>
        <dbReference type="ARBA" id="ARBA00023235"/>
    </source>
</evidence>
<dbReference type="PANTHER" id="PTHR30511:SF0">
    <property type="entry name" value="ALANINE RACEMASE, CATABOLIC-RELATED"/>
    <property type="match status" value="1"/>
</dbReference>
<feature type="binding site" evidence="4 6">
    <location>
        <position position="135"/>
    </location>
    <ligand>
        <name>substrate</name>
    </ligand>
</feature>
<dbReference type="GO" id="GO:0008784">
    <property type="term" value="F:alanine racemase activity"/>
    <property type="evidence" value="ECO:0007669"/>
    <property type="project" value="UniProtKB-UniRule"/>
</dbReference>
<dbReference type="GO" id="GO:0030632">
    <property type="term" value="P:D-alanine biosynthetic process"/>
    <property type="evidence" value="ECO:0007669"/>
    <property type="project" value="UniProtKB-UniRule"/>
</dbReference>
<keyword evidence="9" id="KW-1185">Reference proteome</keyword>
<evidence type="ECO:0000256" key="1">
    <source>
        <dbReference type="ARBA" id="ARBA00001933"/>
    </source>
</evidence>
<reference evidence="8 9" key="1">
    <citation type="submission" date="2016-10" db="EMBL/GenBank/DDBJ databases">
        <authorList>
            <person name="de Groot N.N."/>
        </authorList>
    </citation>
    <scope>NUCLEOTIDE SEQUENCE [LARGE SCALE GENOMIC DNA]</scope>
    <source>
        <strain evidence="8 9">DSM 1736</strain>
    </source>
</reference>
<dbReference type="Pfam" id="PF00842">
    <property type="entry name" value="Ala_racemase_C"/>
    <property type="match status" value="1"/>
</dbReference>
<dbReference type="SUPFAM" id="SSF51419">
    <property type="entry name" value="PLP-binding barrel"/>
    <property type="match status" value="1"/>
</dbReference>
<evidence type="ECO:0000313" key="8">
    <source>
        <dbReference type="EMBL" id="SDN16527.1"/>
    </source>
</evidence>
<feature type="active site" description="Proton acceptor; specific for L-alanine" evidence="4">
    <location>
        <position position="264"/>
    </location>
</feature>
<comment type="catalytic activity">
    <reaction evidence="4">
        <text>L-alanine = D-alanine</text>
        <dbReference type="Rhea" id="RHEA:20249"/>
        <dbReference type="ChEBI" id="CHEBI:57416"/>
        <dbReference type="ChEBI" id="CHEBI:57972"/>
        <dbReference type="EC" id="5.1.1.1"/>
    </reaction>
</comment>
<evidence type="ECO:0000259" key="7">
    <source>
        <dbReference type="SMART" id="SM01005"/>
    </source>
</evidence>
<evidence type="ECO:0000313" key="9">
    <source>
        <dbReference type="Proteomes" id="UP000214880"/>
    </source>
</evidence>
<dbReference type="NCBIfam" id="TIGR00492">
    <property type="entry name" value="alr"/>
    <property type="match status" value="1"/>
</dbReference>
<dbReference type="Proteomes" id="UP000214880">
    <property type="component" value="Unassembled WGS sequence"/>
</dbReference>
<dbReference type="STRING" id="146817.SAMN04488502_11346"/>
<sequence length="368" mass="39706">MFERPAWAEIDLAAIAHNVREIKGLLRKGTKFCAVVKADAYGHGVVPVARAALAAGADCLAVAIVSEALELRAAGFREPILVLGYMPPQQAVHVVESNIEQTVFSIETARALSQAATGLGKAAKVHIKIDTGMTRLGVRWQDAAAFAEAVAALPGIIIQGIFSHFAAADAKDKTYTIKQFGCFEQALTAVRQRGINIPIRHIANSAAILDLPETQLDMVRAGIILYGLWPSKEVERQIDLQPVMRFKALVSFVKQVPAGVAVSYGCAYITERSGRIATVPVGYADGWTRLLSPKASVIIRGQRAKIVGRICMDQFMVDVTDIPGVEEGDEVLLFGGSELSADEVAAHLGTINYEVVCMIGKRVPRDYR</sequence>
<comment type="cofactor">
    <cofactor evidence="1 4 5">
        <name>pyridoxal 5'-phosphate</name>
        <dbReference type="ChEBI" id="CHEBI:597326"/>
    </cofactor>
</comment>
<dbReference type="UniPathway" id="UPA00042">
    <property type="reaction ID" value="UER00497"/>
</dbReference>
<accession>A0A1G9Z5P3</accession>
<proteinExistence type="inferred from homology"/>
<dbReference type="AlphaFoldDB" id="A0A1G9Z5P3"/>